<keyword evidence="8" id="KW-1185">Reference proteome</keyword>
<keyword evidence="2" id="KW-0805">Transcription regulation</keyword>
<dbReference type="SUPFAM" id="SSF88946">
    <property type="entry name" value="Sigma2 domain of RNA polymerase sigma factors"/>
    <property type="match status" value="1"/>
</dbReference>
<evidence type="ECO:0000256" key="3">
    <source>
        <dbReference type="ARBA" id="ARBA00023082"/>
    </source>
</evidence>
<dbReference type="OrthoDB" id="7628065at2"/>
<keyword evidence="3" id="KW-0731">Sigma factor</keyword>
<dbReference type="InterPro" id="IPR014284">
    <property type="entry name" value="RNA_pol_sigma-70_dom"/>
</dbReference>
<dbReference type="InterPro" id="IPR036388">
    <property type="entry name" value="WH-like_DNA-bd_sf"/>
</dbReference>
<feature type="domain" description="RNA polymerase sigma factor 70 region 4 type 2" evidence="6">
    <location>
        <begin position="115"/>
        <end position="166"/>
    </location>
</feature>
<dbReference type="Proteomes" id="UP000317894">
    <property type="component" value="Unassembled WGS sequence"/>
</dbReference>
<dbReference type="CDD" id="cd06171">
    <property type="entry name" value="Sigma70_r4"/>
    <property type="match status" value="1"/>
</dbReference>
<dbReference type="InterPro" id="IPR039425">
    <property type="entry name" value="RNA_pol_sigma-70-like"/>
</dbReference>
<protein>
    <submittedName>
        <fullName evidence="7">RNA polymerase sigma factor</fullName>
    </submittedName>
</protein>
<dbReference type="InterPro" id="IPR007627">
    <property type="entry name" value="RNA_pol_sigma70_r2"/>
</dbReference>
<dbReference type="RefSeq" id="WP_143554759.1">
    <property type="nucleotide sequence ID" value="NZ_VJWA01000001.1"/>
</dbReference>
<evidence type="ECO:0000313" key="8">
    <source>
        <dbReference type="Proteomes" id="UP000317894"/>
    </source>
</evidence>
<feature type="domain" description="RNA polymerase sigma-70 region 2" evidence="5">
    <location>
        <begin position="20"/>
        <end position="81"/>
    </location>
</feature>
<dbReference type="GO" id="GO:0006352">
    <property type="term" value="P:DNA-templated transcription initiation"/>
    <property type="evidence" value="ECO:0007669"/>
    <property type="project" value="InterPro"/>
</dbReference>
<dbReference type="Pfam" id="PF04542">
    <property type="entry name" value="Sigma70_r2"/>
    <property type="match status" value="1"/>
</dbReference>
<evidence type="ECO:0000259" key="6">
    <source>
        <dbReference type="Pfam" id="PF08281"/>
    </source>
</evidence>
<dbReference type="GO" id="GO:0016987">
    <property type="term" value="F:sigma factor activity"/>
    <property type="evidence" value="ECO:0007669"/>
    <property type="project" value="UniProtKB-KW"/>
</dbReference>
<accession>A0A552UG71</accession>
<dbReference type="Gene3D" id="1.10.10.10">
    <property type="entry name" value="Winged helix-like DNA-binding domain superfamily/Winged helix DNA-binding domain"/>
    <property type="match status" value="1"/>
</dbReference>
<evidence type="ECO:0000259" key="5">
    <source>
        <dbReference type="Pfam" id="PF04542"/>
    </source>
</evidence>
<dbReference type="InterPro" id="IPR013324">
    <property type="entry name" value="RNA_pol_sigma_r3/r4-like"/>
</dbReference>
<dbReference type="PANTHER" id="PTHR43133:SF63">
    <property type="entry name" value="RNA POLYMERASE SIGMA FACTOR FECI-RELATED"/>
    <property type="match status" value="1"/>
</dbReference>
<comment type="caution">
    <text evidence="7">The sequence shown here is derived from an EMBL/GenBank/DDBJ whole genome shotgun (WGS) entry which is preliminary data.</text>
</comment>
<dbReference type="Pfam" id="PF08281">
    <property type="entry name" value="Sigma70_r4_2"/>
    <property type="match status" value="1"/>
</dbReference>
<dbReference type="EMBL" id="VJWA01000001">
    <property type="protein sequence ID" value="TRW17214.1"/>
    <property type="molecule type" value="Genomic_DNA"/>
</dbReference>
<dbReference type="SUPFAM" id="SSF88659">
    <property type="entry name" value="Sigma3 and sigma4 domains of RNA polymerase sigma factors"/>
    <property type="match status" value="1"/>
</dbReference>
<dbReference type="GO" id="GO:0003677">
    <property type="term" value="F:DNA binding"/>
    <property type="evidence" value="ECO:0007669"/>
    <property type="project" value="InterPro"/>
</dbReference>
<dbReference type="NCBIfam" id="TIGR02937">
    <property type="entry name" value="sigma70-ECF"/>
    <property type="match status" value="1"/>
</dbReference>
<dbReference type="InterPro" id="IPR013325">
    <property type="entry name" value="RNA_pol_sigma_r2"/>
</dbReference>
<sequence>MSASDPVRGAPAAMPEAAVYRPALIQYFRRKTRDQTEIEDLVQDVFLRIAARRSGEAVENLAGYVFQTAASVLADRHRRRTVRHADAHVEFDTERHGSTDFDAVRILEARQSLQKAVAALQSLPERTRTIFVLRRLEGHAYRDIASQFGISVSAVEKHMVRAVQHLVSLS</sequence>
<evidence type="ECO:0000256" key="2">
    <source>
        <dbReference type="ARBA" id="ARBA00023015"/>
    </source>
</evidence>
<reference evidence="7 8" key="1">
    <citation type="submission" date="2019-07" db="EMBL/GenBank/DDBJ databases">
        <title>Novel species isolated from glacier.</title>
        <authorList>
            <person name="Liu Q."/>
            <person name="Xin Y.-H."/>
        </authorList>
    </citation>
    <scope>NUCLEOTIDE SEQUENCE [LARGE SCALE GENOMIC DNA]</scope>
    <source>
        <strain evidence="7 8">LB1R16</strain>
    </source>
</reference>
<evidence type="ECO:0000313" key="7">
    <source>
        <dbReference type="EMBL" id="TRW17214.1"/>
    </source>
</evidence>
<keyword evidence="4" id="KW-0804">Transcription</keyword>
<proteinExistence type="inferred from homology"/>
<dbReference type="InterPro" id="IPR013249">
    <property type="entry name" value="RNA_pol_sigma70_r4_t2"/>
</dbReference>
<name>A0A552UG71_9SPHN</name>
<dbReference type="PANTHER" id="PTHR43133">
    <property type="entry name" value="RNA POLYMERASE ECF-TYPE SIGMA FACTO"/>
    <property type="match status" value="1"/>
</dbReference>
<evidence type="ECO:0000256" key="1">
    <source>
        <dbReference type="ARBA" id="ARBA00010641"/>
    </source>
</evidence>
<evidence type="ECO:0000256" key="4">
    <source>
        <dbReference type="ARBA" id="ARBA00023163"/>
    </source>
</evidence>
<dbReference type="AlphaFoldDB" id="A0A552UG71"/>
<gene>
    <name evidence="7" type="ORF">FMM06_03190</name>
</gene>
<dbReference type="Gene3D" id="1.10.1740.10">
    <property type="match status" value="1"/>
</dbReference>
<comment type="similarity">
    <text evidence="1">Belongs to the sigma-70 factor family. ECF subfamily.</text>
</comment>
<organism evidence="7 8">
    <name type="scientific">Glacieibacterium frigidum</name>
    <dbReference type="NCBI Taxonomy" id="2593303"/>
    <lineage>
        <taxon>Bacteria</taxon>
        <taxon>Pseudomonadati</taxon>
        <taxon>Pseudomonadota</taxon>
        <taxon>Alphaproteobacteria</taxon>
        <taxon>Sphingomonadales</taxon>
        <taxon>Sphingosinicellaceae</taxon>
        <taxon>Glacieibacterium</taxon>
    </lineage>
</organism>